<dbReference type="Pfam" id="PF22698">
    <property type="entry name" value="Semialdhyde_dhC_1"/>
    <property type="match status" value="1"/>
</dbReference>
<evidence type="ECO:0000256" key="7">
    <source>
        <dbReference type="HAMAP-Rule" id="MF_00150"/>
    </source>
</evidence>
<dbReference type="InterPro" id="IPR036291">
    <property type="entry name" value="NAD(P)-bd_dom_sf"/>
</dbReference>
<evidence type="ECO:0000256" key="2">
    <source>
        <dbReference type="ARBA" id="ARBA00022571"/>
    </source>
</evidence>
<dbReference type="InterPro" id="IPR050085">
    <property type="entry name" value="AGPR"/>
</dbReference>
<dbReference type="InterPro" id="IPR023013">
    <property type="entry name" value="AGPR_AS"/>
</dbReference>
<dbReference type="PANTHER" id="PTHR32338">
    <property type="entry name" value="N-ACETYL-GAMMA-GLUTAMYL-PHOSPHATE REDUCTASE, CHLOROPLASTIC-RELATED-RELATED"/>
    <property type="match status" value="1"/>
</dbReference>
<dbReference type="InterPro" id="IPR058924">
    <property type="entry name" value="AGPR_dimerisation_dom"/>
</dbReference>
<dbReference type="CDD" id="cd23934">
    <property type="entry name" value="AGPR_1_C"/>
    <property type="match status" value="1"/>
</dbReference>
<dbReference type="Pfam" id="PF01118">
    <property type="entry name" value="Semialdhyde_dh"/>
    <property type="match status" value="1"/>
</dbReference>
<dbReference type="InterPro" id="IPR000706">
    <property type="entry name" value="AGPR_type-1"/>
</dbReference>
<reference evidence="10" key="1">
    <citation type="journal article" date="2020" name="Biotechnol. Biofuels">
        <title>New insights from the biogas microbiome by comprehensive genome-resolved metagenomics of nearly 1600 species originating from multiple anaerobic digesters.</title>
        <authorList>
            <person name="Campanaro S."/>
            <person name="Treu L."/>
            <person name="Rodriguez-R L.M."/>
            <person name="Kovalovszki A."/>
            <person name="Ziels R.M."/>
            <person name="Maus I."/>
            <person name="Zhu X."/>
            <person name="Kougias P.G."/>
            <person name="Basile A."/>
            <person name="Luo G."/>
            <person name="Schluter A."/>
            <person name="Konstantinidis K.T."/>
            <person name="Angelidaki I."/>
        </authorList>
    </citation>
    <scope>NUCLEOTIDE SEQUENCE</scope>
    <source>
        <strain evidence="10">AS06rmzACSIP_7</strain>
    </source>
</reference>
<reference evidence="10" key="2">
    <citation type="submission" date="2020-01" db="EMBL/GenBank/DDBJ databases">
        <authorList>
            <person name="Campanaro S."/>
        </authorList>
    </citation>
    <scope>NUCLEOTIDE SEQUENCE</scope>
    <source>
        <strain evidence="10">AS06rmzACSIP_7</strain>
    </source>
</reference>
<evidence type="ECO:0000256" key="1">
    <source>
        <dbReference type="ARBA" id="ARBA00004862"/>
    </source>
</evidence>
<organism evidence="10 11">
    <name type="scientific">Syntrophorhabdus aromaticivorans</name>
    <dbReference type="NCBI Taxonomy" id="328301"/>
    <lineage>
        <taxon>Bacteria</taxon>
        <taxon>Pseudomonadati</taxon>
        <taxon>Thermodesulfobacteriota</taxon>
        <taxon>Syntrophorhabdia</taxon>
        <taxon>Syntrophorhabdales</taxon>
        <taxon>Syntrophorhabdaceae</taxon>
        <taxon>Syntrophorhabdus</taxon>
    </lineage>
</organism>
<evidence type="ECO:0000256" key="8">
    <source>
        <dbReference type="PROSITE-ProRule" id="PRU10010"/>
    </source>
</evidence>
<dbReference type="EMBL" id="JAAYEE010000268">
    <property type="protein sequence ID" value="NLW36566.1"/>
    <property type="molecule type" value="Genomic_DNA"/>
</dbReference>
<dbReference type="GO" id="GO:0005737">
    <property type="term" value="C:cytoplasm"/>
    <property type="evidence" value="ECO:0007669"/>
    <property type="project" value="UniProtKB-SubCell"/>
</dbReference>
<dbReference type="STRING" id="909663.GCA_000512235_01662"/>
<comment type="catalytic activity">
    <reaction evidence="6 7">
        <text>N-acetyl-L-glutamate 5-semialdehyde + phosphate + NADP(+) = N-acetyl-L-glutamyl 5-phosphate + NADPH + H(+)</text>
        <dbReference type="Rhea" id="RHEA:21588"/>
        <dbReference type="ChEBI" id="CHEBI:15378"/>
        <dbReference type="ChEBI" id="CHEBI:29123"/>
        <dbReference type="ChEBI" id="CHEBI:43474"/>
        <dbReference type="ChEBI" id="CHEBI:57783"/>
        <dbReference type="ChEBI" id="CHEBI:57936"/>
        <dbReference type="ChEBI" id="CHEBI:58349"/>
        <dbReference type="EC" id="1.2.1.38"/>
    </reaction>
</comment>
<dbReference type="NCBIfam" id="TIGR01850">
    <property type="entry name" value="argC"/>
    <property type="match status" value="1"/>
</dbReference>
<dbReference type="GO" id="GO:0006526">
    <property type="term" value="P:L-arginine biosynthetic process"/>
    <property type="evidence" value="ECO:0007669"/>
    <property type="project" value="UniProtKB-UniRule"/>
</dbReference>
<protein>
    <recommendedName>
        <fullName evidence="7">N-acetyl-gamma-glutamyl-phosphate reductase</fullName>
        <shortName evidence="7">AGPR</shortName>
        <ecNumber evidence="7">1.2.1.38</ecNumber>
    </recommendedName>
    <alternativeName>
        <fullName evidence="7">N-acetyl-glutamate semialdehyde dehydrogenase</fullName>
        <shortName evidence="7">NAGSA dehydrogenase</shortName>
    </alternativeName>
</protein>
<dbReference type="GO" id="GO:0003942">
    <property type="term" value="F:N-acetyl-gamma-glutamyl-phosphate reductase activity"/>
    <property type="evidence" value="ECO:0007669"/>
    <property type="project" value="UniProtKB-UniRule"/>
</dbReference>
<comment type="subcellular location">
    <subcellularLocation>
        <location evidence="7">Cytoplasm</location>
    </subcellularLocation>
</comment>
<keyword evidence="3 7" id="KW-0028">Amino-acid biosynthesis</keyword>
<proteinExistence type="inferred from homology"/>
<accession>A0A351TZG1</accession>
<evidence type="ECO:0000313" key="10">
    <source>
        <dbReference type="EMBL" id="NLW36566.1"/>
    </source>
</evidence>
<feature type="active site" evidence="7 8">
    <location>
        <position position="148"/>
    </location>
</feature>
<dbReference type="Gene3D" id="3.30.360.10">
    <property type="entry name" value="Dihydrodipicolinate Reductase, domain 2"/>
    <property type="match status" value="1"/>
</dbReference>
<keyword evidence="4 7" id="KW-0521">NADP</keyword>
<dbReference type="CDD" id="cd17895">
    <property type="entry name" value="AGPR_1_N"/>
    <property type="match status" value="1"/>
</dbReference>
<dbReference type="SUPFAM" id="SSF55347">
    <property type="entry name" value="Glyceraldehyde-3-phosphate dehydrogenase-like, C-terminal domain"/>
    <property type="match status" value="1"/>
</dbReference>
<keyword evidence="5 7" id="KW-0560">Oxidoreductase</keyword>
<dbReference type="InterPro" id="IPR000534">
    <property type="entry name" value="Semialdehyde_DH_NAD-bd"/>
</dbReference>
<feature type="domain" description="Semialdehyde dehydrogenase NAD-binding" evidence="9">
    <location>
        <begin position="3"/>
        <end position="140"/>
    </location>
</feature>
<keyword evidence="7" id="KW-0963">Cytoplasm</keyword>
<dbReference type="GO" id="GO:0070401">
    <property type="term" value="F:NADP+ binding"/>
    <property type="evidence" value="ECO:0007669"/>
    <property type="project" value="InterPro"/>
</dbReference>
<evidence type="ECO:0000259" key="9">
    <source>
        <dbReference type="SMART" id="SM00859"/>
    </source>
</evidence>
<dbReference type="FunFam" id="3.30.360.10:FF:000014">
    <property type="entry name" value="N-acetyl-gamma-glutamyl-phosphate reductase"/>
    <property type="match status" value="1"/>
</dbReference>
<dbReference type="AlphaFoldDB" id="A0A351TZG1"/>
<comment type="similarity">
    <text evidence="7">Belongs to the NAGSA dehydrogenase family. Type 1 subfamily.</text>
</comment>
<dbReference type="PROSITE" id="PS01224">
    <property type="entry name" value="ARGC"/>
    <property type="match status" value="1"/>
</dbReference>
<dbReference type="Gene3D" id="3.40.50.720">
    <property type="entry name" value="NAD(P)-binding Rossmann-like Domain"/>
    <property type="match status" value="1"/>
</dbReference>
<dbReference type="EC" id="1.2.1.38" evidence="7"/>
<dbReference type="HAMAP" id="MF_00150">
    <property type="entry name" value="ArgC_type1"/>
    <property type="match status" value="1"/>
</dbReference>
<comment type="function">
    <text evidence="7">Catalyzes the NADPH-dependent reduction of N-acetyl-5-glutamyl phosphate to yield N-acetyl-L-glutamate 5-semialdehyde.</text>
</comment>
<comment type="caution">
    <text evidence="10">The sequence shown here is derived from an EMBL/GenBank/DDBJ whole genome shotgun (WGS) entry which is preliminary data.</text>
</comment>
<evidence type="ECO:0000256" key="3">
    <source>
        <dbReference type="ARBA" id="ARBA00022605"/>
    </source>
</evidence>
<dbReference type="GO" id="GO:0051287">
    <property type="term" value="F:NAD binding"/>
    <property type="evidence" value="ECO:0007669"/>
    <property type="project" value="InterPro"/>
</dbReference>
<dbReference type="Proteomes" id="UP000777265">
    <property type="component" value="Unassembled WGS sequence"/>
</dbReference>
<dbReference type="SMART" id="SM00859">
    <property type="entry name" value="Semialdhyde_dh"/>
    <property type="match status" value="1"/>
</dbReference>
<gene>
    <name evidence="7" type="primary">argC</name>
    <name evidence="10" type="ORF">GXY80_13980</name>
</gene>
<evidence type="ECO:0000256" key="5">
    <source>
        <dbReference type="ARBA" id="ARBA00023002"/>
    </source>
</evidence>
<keyword evidence="2 7" id="KW-0055">Arginine biosynthesis</keyword>
<evidence type="ECO:0000313" key="11">
    <source>
        <dbReference type="Proteomes" id="UP000777265"/>
    </source>
</evidence>
<dbReference type="SUPFAM" id="SSF51735">
    <property type="entry name" value="NAD(P)-binding Rossmann-fold domains"/>
    <property type="match status" value="1"/>
</dbReference>
<sequence>MLKAGIIGATGYTGLALISTLLSHPDAAITLITSNTYKGKRISDIFPLLKGRFEDGLVPTNEDHRDKCDVYFLCLPHGTSMESARALYNGKALIVDLSADFRFEDLRIYESAYIPHTAKELIPHAVFGLPELYRDKIKGAKLIGNPGCYPTSAILGLYPLLKAGLVSGDIFVDSKSGVSGAGREARLGSLFCEVSEGFRAYNVGVHRHEPEIQKEVSKLADSKVMFVPHLLPMNRGILTTIYSRLKEPLKTKDVLELYRKTYEGEPFVRIMDEGVYPDTRFVRFSNYCDIGLKAFDDGRIVIISAIDNLVKGASGQAVQNMNVALGINETTALTGLPQYP</sequence>
<evidence type="ECO:0000256" key="6">
    <source>
        <dbReference type="ARBA" id="ARBA00050557"/>
    </source>
</evidence>
<name>A0A351TZG1_9BACT</name>
<comment type="pathway">
    <text evidence="1 7">Amino-acid biosynthesis; L-arginine biosynthesis; N(2)-acetyl-L-ornithine from L-glutamate: step 3/4.</text>
</comment>
<evidence type="ECO:0000256" key="4">
    <source>
        <dbReference type="ARBA" id="ARBA00022857"/>
    </source>
</evidence>
<dbReference type="PANTHER" id="PTHR32338:SF10">
    <property type="entry name" value="N-ACETYL-GAMMA-GLUTAMYL-PHOSPHATE REDUCTASE, CHLOROPLASTIC-RELATED"/>
    <property type="match status" value="1"/>
</dbReference>